<evidence type="ECO:0000256" key="4">
    <source>
        <dbReference type="ARBA" id="ARBA00022840"/>
    </source>
</evidence>
<dbReference type="OrthoDB" id="89900at2157"/>
<dbReference type="EMBL" id="CP045483">
    <property type="protein sequence ID" value="QGR19391.1"/>
    <property type="molecule type" value="Genomic_DNA"/>
</dbReference>
<protein>
    <recommendedName>
        <fullName evidence="5">ParB-like N-terminal domain-containing protein</fullName>
    </recommendedName>
</protein>
<dbReference type="GeneID" id="42798393"/>
<dbReference type="InterPro" id="IPR023098">
    <property type="entry name" value="SerK/SbnI_C"/>
</dbReference>
<keyword evidence="4" id="KW-0067">ATP-binding</keyword>
<dbReference type="InterPro" id="IPR036086">
    <property type="entry name" value="ParB/Sulfiredoxin_sf"/>
</dbReference>
<evidence type="ECO:0000256" key="3">
    <source>
        <dbReference type="ARBA" id="ARBA00022777"/>
    </source>
</evidence>
<dbReference type="RefSeq" id="WP_156006116.1">
    <property type="nucleotide sequence ID" value="NZ_CP045483.1"/>
</dbReference>
<dbReference type="SMART" id="SM00470">
    <property type="entry name" value="ParB"/>
    <property type="match status" value="1"/>
</dbReference>
<evidence type="ECO:0000256" key="2">
    <source>
        <dbReference type="ARBA" id="ARBA00022741"/>
    </source>
</evidence>
<reference evidence="6 7" key="1">
    <citation type="submission" date="2019-10" db="EMBL/GenBank/DDBJ databases">
        <title>Genome Sequences from Six Type Strain Members of the Archaeal Family Sulfolobaceae: Acidianus ambivalens, Acidianus infernus, Metallosphaera prunae, Stygiolobus azoricus, Sulfolobus metallicus, and Sulfurisphaera ohwakuensis.</title>
        <authorList>
            <person name="Counts J.A."/>
            <person name="Kelly R.M."/>
        </authorList>
    </citation>
    <scope>NUCLEOTIDE SEQUENCE [LARGE SCALE GENOMIC DNA]</scope>
    <source>
        <strain evidence="6 7">FC6</strain>
    </source>
</reference>
<dbReference type="KEGG" id="sazo:D1868_04940"/>
<dbReference type="AlphaFoldDB" id="A0A650CNG3"/>
<evidence type="ECO:0000256" key="1">
    <source>
        <dbReference type="ARBA" id="ARBA00022679"/>
    </source>
</evidence>
<evidence type="ECO:0000313" key="6">
    <source>
        <dbReference type="EMBL" id="QGR19391.1"/>
    </source>
</evidence>
<evidence type="ECO:0000259" key="5">
    <source>
        <dbReference type="SMART" id="SM00470"/>
    </source>
</evidence>
<keyword evidence="2" id="KW-0547">Nucleotide-binding</keyword>
<dbReference type="SUPFAM" id="SSF110849">
    <property type="entry name" value="ParB/Sulfiredoxin"/>
    <property type="match status" value="1"/>
</dbReference>
<dbReference type="Proteomes" id="UP000423396">
    <property type="component" value="Chromosome"/>
</dbReference>
<dbReference type="GO" id="GO:0005524">
    <property type="term" value="F:ATP binding"/>
    <property type="evidence" value="ECO:0007669"/>
    <property type="project" value="UniProtKB-KW"/>
</dbReference>
<keyword evidence="7" id="KW-1185">Reference proteome</keyword>
<keyword evidence="1" id="KW-0808">Transferase</keyword>
<dbReference type="Gene3D" id="3.30.1760.10">
    <property type="entry name" value="Conserved hypothetical protein from pyrococcus furiosus pfu- 392566-001, domain 2"/>
    <property type="match status" value="1"/>
</dbReference>
<dbReference type="InterPro" id="IPR003115">
    <property type="entry name" value="ParB_N"/>
</dbReference>
<gene>
    <name evidence="6" type="ORF">D1868_04940</name>
</gene>
<name>A0A650CNG3_9CREN</name>
<proteinExistence type="predicted"/>
<keyword evidence="3" id="KW-0418">Kinase</keyword>
<accession>A0A650CNG3</accession>
<sequence>MSFTLEWLNPLALKPHEDVIESIVVENINMLKRRCKIVPIVVDRNSLTILDGHHRHQAAVILGLDKIPVILVDYLSEDIKIENWYLKIENENMFSLFFNSYSLASQDERKIYCATLKGKRIICDDSIFRLYWKIEHLKQKFEKLGLKVVKVTEVDGIALPPIDKETVVKLASMGLRFPPKSTRHIYKFFIPREELYLKC</sequence>
<evidence type="ECO:0000313" key="7">
    <source>
        <dbReference type="Proteomes" id="UP000423396"/>
    </source>
</evidence>
<dbReference type="Gene3D" id="3.90.1530.10">
    <property type="entry name" value="Conserved hypothetical protein from pyrococcus furiosus pfu- 392566-001, ParB domain"/>
    <property type="match status" value="1"/>
</dbReference>
<dbReference type="GO" id="GO:0016301">
    <property type="term" value="F:kinase activity"/>
    <property type="evidence" value="ECO:0007669"/>
    <property type="project" value="UniProtKB-KW"/>
</dbReference>
<dbReference type="CDD" id="cd16400">
    <property type="entry name" value="ParB_Srx_like_nuclease"/>
    <property type="match status" value="1"/>
</dbReference>
<organism evidence="6 7">
    <name type="scientific">Stygiolobus azoricus</name>
    <dbReference type="NCBI Taxonomy" id="41675"/>
    <lineage>
        <taxon>Archaea</taxon>
        <taxon>Thermoproteota</taxon>
        <taxon>Thermoprotei</taxon>
        <taxon>Sulfolobales</taxon>
        <taxon>Sulfolobaceae</taxon>
        <taxon>Stygiolobus</taxon>
    </lineage>
</organism>
<feature type="domain" description="ParB-like N-terminal" evidence="5">
    <location>
        <begin position="6"/>
        <end position="87"/>
    </location>
</feature>